<dbReference type="Gene3D" id="3.30.70.100">
    <property type="match status" value="1"/>
</dbReference>
<dbReference type="PANTHER" id="PTHR41521">
    <property type="match status" value="1"/>
</dbReference>
<organism evidence="2 3">
    <name type="scientific">Trinickia symbiotica</name>
    <dbReference type="NCBI Taxonomy" id="863227"/>
    <lineage>
        <taxon>Bacteria</taxon>
        <taxon>Pseudomonadati</taxon>
        <taxon>Pseudomonadota</taxon>
        <taxon>Betaproteobacteria</taxon>
        <taxon>Burkholderiales</taxon>
        <taxon>Burkholderiaceae</taxon>
        <taxon>Trinickia</taxon>
    </lineage>
</organism>
<proteinExistence type="predicted"/>
<dbReference type="EMBL" id="PYUC01000004">
    <property type="protein sequence ID" value="PTB20930.1"/>
    <property type="molecule type" value="Genomic_DNA"/>
</dbReference>
<evidence type="ECO:0000259" key="1">
    <source>
        <dbReference type="Pfam" id="PF07045"/>
    </source>
</evidence>
<accession>A0A2T3XWN6</accession>
<name>A0A2T3XWN6_9BURK</name>
<evidence type="ECO:0000313" key="2">
    <source>
        <dbReference type="EMBL" id="PTB20930.1"/>
    </source>
</evidence>
<feature type="domain" description="DUF1330" evidence="1">
    <location>
        <begin position="2"/>
        <end position="95"/>
    </location>
</feature>
<comment type="caution">
    <text evidence="2">The sequence shown here is derived from an EMBL/GenBank/DDBJ whole genome shotgun (WGS) entry which is preliminary data.</text>
</comment>
<dbReference type="PANTHER" id="PTHR41521:SF4">
    <property type="entry name" value="BLR0684 PROTEIN"/>
    <property type="match status" value="1"/>
</dbReference>
<dbReference type="SUPFAM" id="SSF54909">
    <property type="entry name" value="Dimeric alpha+beta barrel"/>
    <property type="match status" value="1"/>
</dbReference>
<protein>
    <recommendedName>
        <fullName evidence="1">DUF1330 domain-containing protein</fullName>
    </recommendedName>
</protein>
<gene>
    <name evidence="2" type="ORF">C9I57_09350</name>
</gene>
<dbReference type="AlphaFoldDB" id="A0A2T3XWN6"/>
<dbReference type="InterPro" id="IPR010753">
    <property type="entry name" value="DUF1330"/>
</dbReference>
<dbReference type="Pfam" id="PF07045">
    <property type="entry name" value="DUF1330"/>
    <property type="match status" value="1"/>
</dbReference>
<dbReference type="RefSeq" id="WP_107150340.1">
    <property type="nucleotide sequence ID" value="NZ_PYUC01000004.1"/>
</dbReference>
<evidence type="ECO:0000313" key="3">
    <source>
        <dbReference type="Proteomes" id="UP000240638"/>
    </source>
</evidence>
<sequence length="97" mass="10782">MPAYVHVNLRVIDSSKQARLAPRFKVALEEAGGRILHFGPVAQVLEGDEAPLPMAGVFEFPTLAQALAFYNSERYAPIKAERQEAQQARMFVVETQP</sequence>
<reference evidence="2 3" key="1">
    <citation type="submission" date="2018-03" db="EMBL/GenBank/DDBJ databases">
        <title>Whole genome analyses suggest that Burkholderia sensu lato contains two further novel genera in the rhizoxinica-symbiotica group Mycetohabitans gen. nov., and Trinickia gen. nov.: implications for the evolution of diazotrophy and nodulation in the Burkholderiaceae.</title>
        <authorList>
            <person name="Estrada De Los Santos P."/>
            <person name="Palmer M."/>
            <person name="Chavez-Ramirez B."/>
            <person name="Steenkamp E.T."/>
            <person name="Hirsch A.M."/>
            <person name="Manyaka P."/>
            <person name="Maluk M."/>
            <person name="Lafos M."/>
            <person name="Crook M."/>
            <person name="Gross E."/>
            <person name="Simon M.F."/>
            <person name="Bueno Dos Reis Junior F."/>
            <person name="Poole P.S."/>
            <person name="Venter S.N."/>
            <person name="James E.K."/>
        </authorList>
    </citation>
    <scope>NUCLEOTIDE SEQUENCE [LARGE SCALE GENOMIC DNA]</scope>
    <source>
        <strain evidence="2 3">JPY-366</strain>
    </source>
</reference>
<dbReference type="InterPro" id="IPR011008">
    <property type="entry name" value="Dimeric_a/b-barrel"/>
</dbReference>
<dbReference type="Proteomes" id="UP000240638">
    <property type="component" value="Unassembled WGS sequence"/>
</dbReference>